<protein>
    <submittedName>
        <fullName evidence="5">Helix-turn-helix transcriptional regulator</fullName>
    </submittedName>
</protein>
<dbReference type="RefSeq" id="WP_226393491.1">
    <property type="nucleotide sequence ID" value="NZ_JADCKB010000028.1"/>
</dbReference>
<sequence>MKPYDNHFLSMELENIYPSQTENLVISSFLEGRSPQALSVLSGVVEETIGELFRPYALLILRFKFAATLVKILKELNFFETGLCAELPTLDFEVYKKSAKQLKDDLIQPFLLLDKEPFKSAIEHQKLIFKIRHYIIENIEADISLHDVSKYVGLSPSYVSRIFPKNTGVNFKTFVNKSKMEYAKQLLQNGLSIAEAMKATGFLSRTTFNRTFGRYTGASPSHYLQQNTIKGEKS</sequence>
<dbReference type="EMBL" id="JADCKB010000028">
    <property type="protein sequence ID" value="MBE5040950.1"/>
    <property type="molecule type" value="Genomic_DNA"/>
</dbReference>
<dbReference type="PANTHER" id="PTHR43280">
    <property type="entry name" value="ARAC-FAMILY TRANSCRIPTIONAL REGULATOR"/>
    <property type="match status" value="1"/>
</dbReference>
<dbReference type="AlphaFoldDB" id="A0A9D5M276"/>
<dbReference type="SUPFAM" id="SSF46689">
    <property type="entry name" value="Homeodomain-like"/>
    <property type="match status" value="2"/>
</dbReference>
<name>A0A9D5M276_9FIRM</name>
<dbReference type="InterPro" id="IPR018060">
    <property type="entry name" value="HTH_AraC"/>
</dbReference>
<keyword evidence="1" id="KW-0805">Transcription regulation</keyword>
<feature type="domain" description="HTH araC/xylS-type" evidence="4">
    <location>
        <begin position="129"/>
        <end position="226"/>
    </location>
</feature>
<comment type="caution">
    <text evidence="5">The sequence shown here is derived from an EMBL/GenBank/DDBJ whole genome shotgun (WGS) entry which is preliminary data.</text>
</comment>
<dbReference type="Proteomes" id="UP000806542">
    <property type="component" value="Unassembled WGS sequence"/>
</dbReference>
<dbReference type="Gene3D" id="1.10.10.60">
    <property type="entry name" value="Homeodomain-like"/>
    <property type="match status" value="2"/>
</dbReference>
<proteinExistence type="predicted"/>
<keyword evidence="6" id="KW-1185">Reference proteome</keyword>
<accession>A0A9D5M276</accession>
<dbReference type="Pfam" id="PF12833">
    <property type="entry name" value="HTH_18"/>
    <property type="match status" value="1"/>
</dbReference>
<keyword evidence="2" id="KW-0238">DNA-binding</keyword>
<evidence type="ECO:0000256" key="3">
    <source>
        <dbReference type="ARBA" id="ARBA00023163"/>
    </source>
</evidence>
<evidence type="ECO:0000313" key="5">
    <source>
        <dbReference type="EMBL" id="MBE5040950.1"/>
    </source>
</evidence>
<evidence type="ECO:0000256" key="1">
    <source>
        <dbReference type="ARBA" id="ARBA00023015"/>
    </source>
</evidence>
<evidence type="ECO:0000256" key="2">
    <source>
        <dbReference type="ARBA" id="ARBA00023125"/>
    </source>
</evidence>
<dbReference type="SMART" id="SM00342">
    <property type="entry name" value="HTH_ARAC"/>
    <property type="match status" value="1"/>
</dbReference>
<evidence type="ECO:0000313" key="6">
    <source>
        <dbReference type="Proteomes" id="UP000806542"/>
    </source>
</evidence>
<dbReference type="InterPro" id="IPR009057">
    <property type="entry name" value="Homeodomain-like_sf"/>
</dbReference>
<reference evidence="5" key="1">
    <citation type="submission" date="2020-10" db="EMBL/GenBank/DDBJ databases">
        <title>ChiBAC.</title>
        <authorList>
            <person name="Zenner C."/>
            <person name="Hitch T.C.A."/>
            <person name="Clavel T."/>
        </authorList>
    </citation>
    <scope>NUCLEOTIDE SEQUENCE</scope>
    <source>
        <strain evidence="5">DSM 107454</strain>
    </source>
</reference>
<organism evidence="5 6">
    <name type="scientific">Ructibacterium gallinarum</name>
    <dbReference type="NCBI Taxonomy" id="2779355"/>
    <lineage>
        <taxon>Bacteria</taxon>
        <taxon>Bacillati</taxon>
        <taxon>Bacillota</taxon>
        <taxon>Clostridia</taxon>
        <taxon>Eubacteriales</taxon>
        <taxon>Oscillospiraceae</taxon>
        <taxon>Ructibacterium</taxon>
    </lineage>
</organism>
<dbReference type="PROSITE" id="PS01124">
    <property type="entry name" value="HTH_ARAC_FAMILY_2"/>
    <property type="match status" value="1"/>
</dbReference>
<dbReference type="GO" id="GO:0003700">
    <property type="term" value="F:DNA-binding transcription factor activity"/>
    <property type="evidence" value="ECO:0007669"/>
    <property type="project" value="InterPro"/>
</dbReference>
<dbReference type="PANTHER" id="PTHR43280:SF2">
    <property type="entry name" value="HTH-TYPE TRANSCRIPTIONAL REGULATOR EXSA"/>
    <property type="match status" value="1"/>
</dbReference>
<evidence type="ECO:0000259" key="4">
    <source>
        <dbReference type="PROSITE" id="PS01124"/>
    </source>
</evidence>
<gene>
    <name evidence="5" type="ORF">INF28_10815</name>
</gene>
<dbReference type="GO" id="GO:0043565">
    <property type="term" value="F:sequence-specific DNA binding"/>
    <property type="evidence" value="ECO:0007669"/>
    <property type="project" value="InterPro"/>
</dbReference>
<keyword evidence="3" id="KW-0804">Transcription</keyword>